<proteinExistence type="inferred from homology"/>
<evidence type="ECO:0000256" key="1">
    <source>
        <dbReference type="ARBA" id="ARBA00006738"/>
    </source>
</evidence>
<keyword evidence="3" id="KW-0255">Endonuclease</keyword>
<dbReference type="InterPro" id="IPR011856">
    <property type="entry name" value="tRNA_endonuc-like_dom_sf"/>
</dbReference>
<evidence type="ECO:0000313" key="4">
    <source>
        <dbReference type="Proteomes" id="UP000198977"/>
    </source>
</evidence>
<keyword evidence="4" id="KW-1185">Reference proteome</keyword>
<dbReference type="GO" id="GO:0003676">
    <property type="term" value="F:nucleic acid binding"/>
    <property type="evidence" value="ECO:0007669"/>
    <property type="project" value="InterPro"/>
</dbReference>
<keyword evidence="3" id="KW-0540">Nuclease</keyword>
<dbReference type="STRING" id="74348.SAMN04488523_101466"/>
<gene>
    <name evidence="3" type="ORF">SAMN04488523_101466</name>
</gene>
<dbReference type="PANTHER" id="PTHR34039">
    <property type="entry name" value="UPF0102 PROTEIN YRAN"/>
    <property type="match status" value="1"/>
</dbReference>
<dbReference type="HAMAP" id="MF_00048">
    <property type="entry name" value="UPF0102"/>
    <property type="match status" value="1"/>
</dbReference>
<dbReference type="Gene3D" id="3.40.1350.10">
    <property type="match status" value="1"/>
</dbReference>
<dbReference type="Pfam" id="PF02021">
    <property type="entry name" value="UPF0102"/>
    <property type="match status" value="1"/>
</dbReference>
<evidence type="ECO:0000256" key="2">
    <source>
        <dbReference type="HAMAP-Rule" id="MF_00048"/>
    </source>
</evidence>
<dbReference type="AlphaFoldDB" id="A0A1I1TY34"/>
<dbReference type="OrthoDB" id="9812968at2"/>
<dbReference type="SUPFAM" id="SSF52980">
    <property type="entry name" value="Restriction endonuclease-like"/>
    <property type="match status" value="1"/>
</dbReference>
<keyword evidence="3" id="KW-0378">Hydrolase</keyword>
<dbReference type="Proteomes" id="UP000198977">
    <property type="component" value="Unassembled WGS sequence"/>
</dbReference>
<dbReference type="InterPro" id="IPR003509">
    <property type="entry name" value="UPF0102_YraN-like"/>
</dbReference>
<dbReference type="GO" id="GO:0004519">
    <property type="term" value="F:endonuclease activity"/>
    <property type="evidence" value="ECO:0007669"/>
    <property type="project" value="UniProtKB-KW"/>
</dbReference>
<dbReference type="RefSeq" id="WP_093922188.1">
    <property type="nucleotide sequence ID" value="NZ_FOMW01000001.1"/>
</dbReference>
<name>A0A1I1TY34_9RHOB</name>
<accession>A0A1I1TY34</accession>
<comment type="similarity">
    <text evidence="1 2">Belongs to the UPF0102 family.</text>
</comment>
<dbReference type="InterPro" id="IPR011335">
    <property type="entry name" value="Restrct_endonuc-II-like"/>
</dbReference>
<reference evidence="3 4" key="1">
    <citation type="submission" date="2016-10" db="EMBL/GenBank/DDBJ databases">
        <authorList>
            <person name="de Groot N.N."/>
        </authorList>
    </citation>
    <scope>NUCLEOTIDE SEQUENCE [LARGE SCALE GENOMIC DNA]</scope>
    <source>
        <strain evidence="3 4">DSM 11443</strain>
    </source>
</reference>
<dbReference type="PANTHER" id="PTHR34039:SF1">
    <property type="entry name" value="UPF0102 PROTEIN YRAN"/>
    <property type="match status" value="1"/>
</dbReference>
<sequence length="130" mass="14539">MTVRQAASDQKRHRGEMAYQAGLSAEHRVAQDYERRGFAIARRRWRGRQGEIDLILRDGAGLIFVEVKQSRSFARAAESLTVRQMRRIYAAAEEYLGGEPAGSLTDVRFDVAIVDGAGQTQIIENAFGHC</sequence>
<organism evidence="3 4">
    <name type="scientific">Sulfitobacter brevis</name>
    <dbReference type="NCBI Taxonomy" id="74348"/>
    <lineage>
        <taxon>Bacteria</taxon>
        <taxon>Pseudomonadati</taxon>
        <taxon>Pseudomonadota</taxon>
        <taxon>Alphaproteobacteria</taxon>
        <taxon>Rhodobacterales</taxon>
        <taxon>Roseobacteraceae</taxon>
        <taxon>Sulfitobacter</taxon>
    </lineage>
</organism>
<evidence type="ECO:0000313" key="3">
    <source>
        <dbReference type="EMBL" id="SFD60490.1"/>
    </source>
</evidence>
<dbReference type="EMBL" id="FOMW01000001">
    <property type="protein sequence ID" value="SFD60490.1"/>
    <property type="molecule type" value="Genomic_DNA"/>
</dbReference>
<protein>
    <recommendedName>
        <fullName evidence="2">UPF0102 protein SAMN04488523_101466</fullName>
    </recommendedName>
</protein>